<evidence type="ECO:0000313" key="2">
    <source>
        <dbReference type="Proteomes" id="UP000823912"/>
    </source>
</evidence>
<protein>
    <submittedName>
        <fullName evidence="1">Phosphohydrolase</fullName>
    </submittedName>
</protein>
<organism evidence="1 2">
    <name type="scientific">Candidatus Pullilachnospira gallistercoris</name>
    <dbReference type="NCBI Taxonomy" id="2840911"/>
    <lineage>
        <taxon>Bacteria</taxon>
        <taxon>Bacillati</taxon>
        <taxon>Bacillota</taxon>
        <taxon>Clostridia</taxon>
        <taxon>Lachnospirales</taxon>
        <taxon>Lachnospiraceae</taxon>
        <taxon>Lachnospiraceae incertae sedis</taxon>
        <taxon>Candidatus Pullilachnospira</taxon>
    </lineage>
</organism>
<evidence type="ECO:0000313" key="1">
    <source>
        <dbReference type="EMBL" id="HIR70651.1"/>
    </source>
</evidence>
<reference evidence="1" key="2">
    <citation type="journal article" date="2021" name="PeerJ">
        <title>Extensive microbial diversity within the chicken gut microbiome revealed by metagenomics and culture.</title>
        <authorList>
            <person name="Gilroy R."/>
            <person name="Ravi A."/>
            <person name="Getino M."/>
            <person name="Pursley I."/>
            <person name="Horton D.L."/>
            <person name="Alikhan N.F."/>
            <person name="Baker D."/>
            <person name="Gharbi K."/>
            <person name="Hall N."/>
            <person name="Watson M."/>
            <person name="Adriaenssens E.M."/>
            <person name="Foster-Nyarko E."/>
            <person name="Jarju S."/>
            <person name="Secka A."/>
            <person name="Antonio M."/>
            <person name="Oren A."/>
            <person name="Chaudhuri R.R."/>
            <person name="La Ragione R."/>
            <person name="Hildebrand F."/>
            <person name="Pallen M.J."/>
        </authorList>
    </citation>
    <scope>NUCLEOTIDE SEQUENCE</scope>
    <source>
        <strain evidence="1">ChiSjej5B23-6657</strain>
    </source>
</reference>
<reference evidence="1" key="1">
    <citation type="submission" date="2020-10" db="EMBL/GenBank/DDBJ databases">
        <authorList>
            <person name="Gilroy R."/>
        </authorList>
    </citation>
    <scope>NUCLEOTIDE SEQUENCE</scope>
    <source>
        <strain evidence="1">ChiSjej5B23-6657</strain>
    </source>
</reference>
<accession>A0A9D1JAH4</accession>
<dbReference type="Proteomes" id="UP000823912">
    <property type="component" value="Unassembled WGS sequence"/>
</dbReference>
<dbReference type="AlphaFoldDB" id="A0A9D1JAH4"/>
<dbReference type="Gene3D" id="1.10.3210.10">
    <property type="entry name" value="Hypothetical protein af1432"/>
    <property type="match status" value="1"/>
</dbReference>
<dbReference type="SUPFAM" id="SSF109604">
    <property type="entry name" value="HD-domain/PDEase-like"/>
    <property type="match status" value="1"/>
</dbReference>
<proteinExistence type="predicted"/>
<sequence>MRNYITTYTKKHFDVLNPQEDEVDINDIAHALTMITRAGGHFSKFYSVAQHCVCCALEAVERGYSNRVALACLLHDGSEAYMSDLVRPLKSSFPDYLAVEEKLQNMIYRKFLGGDLTPEEREQVSLVDDAMLFHEFRYYMNEELEVKDQTLLSKPVFVTKDFDDVEEEYLKWFYRLLKLQ</sequence>
<comment type="caution">
    <text evidence="1">The sequence shown here is derived from an EMBL/GenBank/DDBJ whole genome shotgun (WGS) entry which is preliminary data.</text>
</comment>
<dbReference type="EMBL" id="DVHM01000083">
    <property type="protein sequence ID" value="HIR70651.1"/>
    <property type="molecule type" value="Genomic_DNA"/>
</dbReference>
<gene>
    <name evidence="1" type="ORF">IAA55_05155</name>
</gene>
<name>A0A9D1JAH4_9FIRM</name>